<accession>A0AAE1ARA8</accession>
<evidence type="ECO:0000313" key="2">
    <source>
        <dbReference type="Proteomes" id="UP001283361"/>
    </source>
</evidence>
<proteinExistence type="predicted"/>
<protein>
    <submittedName>
        <fullName evidence="1">Uncharacterized protein</fullName>
    </submittedName>
</protein>
<name>A0AAE1ARA8_9GAST</name>
<gene>
    <name evidence="1" type="ORF">RRG08_026779</name>
</gene>
<dbReference type="Proteomes" id="UP001283361">
    <property type="component" value="Unassembled WGS sequence"/>
</dbReference>
<dbReference type="AlphaFoldDB" id="A0AAE1ARA8"/>
<evidence type="ECO:0000313" key="1">
    <source>
        <dbReference type="EMBL" id="KAK3791876.1"/>
    </source>
</evidence>
<comment type="caution">
    <text evidence="1">The sequence shown here is derived from an EMBL/GenBank/DDBJ whole genome shotgun (WGS) entry which is preliminary data.</text>
</comment>
<reference evidence="1" key="1">
    <citation type="journal article" date="2023" name="G3 (Bethesda)">
        <title>A reference genome for the long-term kleptoplast-retaining sea slug Elysia crispata morphotype clarki.</title>
        <authorList>
            <person name="Eastman K.E."/>
            <person name="Pendleton A.L."/>
            <person name="Shaikh M.A."/>
            <person name="Suttiyut T."/>
            <person name="Ogas R."/>
            <person name="Tomko P."/>
            <person name="Gavelis G."/>
            <person name="Widhalm J.R."/>
            <person name="Wisecaver J.H."/>
        </authorList>
    </citation>
    <scope>NUCLEOTIDE SEQUENCE</scope>
    <source>
        <strain evidence="1">ECLA1</strain>
    </source>
</reference>
<keyword evidence="2" id="KW-1185">Reference proteome</keyword>
<dbReference type="EMBL" id="JAWDGP010001428">
    <property type="protein sequence ID" value="KAK3791876.1"/>
    <property type="molecule type" value="Genomic_DNA"/>
</dbReference>
<organism evidence="1 2">
    <name type="scientific">Elysia crispata</name>
    <name type="common">lettuce slug</name>
    <dbReference type="NCBI Taxonomy" id="231223"/>
    <lineage>
        <taxon>Eukaryota</taxon>
        <taxon>Metazoa</taxon>
        <taxon>Spiralia</taxon>
        <taxon>Lophotrochozoa</taxon>
        <taxon>Mollusca</taxon>
        <taxon>Gastropoda</taxon>
        <taxon>Heterobranchia</taxon>
        <taxon>Euthyneura</taxon>
        <taxon>Panpulmonata</taxon>
        <taxon>Sacoglossa</taxon>
        <taxon>Placobranchoidea</taxon>
        <taxon>Plakobranchidae</taxon>
        <taxon>Elysia</taxon>
    </lineage>
</organism>
<sequence>MCPRVCLCLCECVVEGVATSPNQSIAEGIDLVPLAHCTVLPSLILIPSSLLPNDLGTGLARAMSASGPVGTREHANRANIIQGCGVYDTDPGSEIFGSFDFDEDLFGGIKLEAKRGKRGVSNTDIVYRC</sequence>